<reference evidence="7 8" key="1">
    <citation type="submission" date="2015-11" db="EMBL/GenBank/DDBJ databases">
        <title>Butyribacter intestini gen. nov., sp. nov., a butyric acid-producing bacterium of the family Lachnospiraceae isolated from the human faeces.</title>
        <authorList>
            <person name="Zou Y."/>
            <person name="Xue W."/>
            <person name="Luo G."/>
            <person name="Lv M."/>
        </authorList>
    </citation>
    <scope>NUCLEOTIDE SEQUENCE [LARGE SCALE GENOMIC DNA]</scope>
    <source>
        <strain evidence="7 8">ACET-33324</strain>
    </source>
</reference>
<dbReference type="Gene3D" id="3.30.450.20">
    <property type="entry name" value="PAS domain"/>
    <property type="match status" value="2"/>
</dbReference>
<dbReference type="CDD" id="cd12913">
    <property type="entry name" value="PDC1_MCP_like"/>
    <property type="match status" value="1"/>
</dbReference>
<dbReference type="Pfam" id="PF22673">
    <property type="entry name" value="MCP-like_PDC_1"/>
    <property type="match status" value="1"/>
</dbReference>
<protein>
    <recommendedName>
        <fullName evidence="9">Chemotaxis protein</fullName>
    </recommendedName>
</protein>
<dbReference type="PANTHER" id="PTHR32089">
    <property type="entry name" value="METHYL-ACCEPTING CHEMOTAXIS PROTEIN MCPB"/>
    <property type="match status" value="1"/>
</dbReference>
<dbReference type="CDD" id="cd12912">
    <property type="entry name" value="PDC2_MCP_like"/>
    <property type="match status" value="1"/>
</dbReference>
<dbReference type="STRING" id="290052.ASU35_04530"/>
<keyword evidence="8" id="KW-1185">Reference proteome</keyword>
<evidence type="ECO:0000256" key="4">
    <source>
        <dbReference type="SAM" id="Phobius"/>
    </source>
</evidence>
<dbReference type="AlphaFoldDB" id="A0A0V8QA99"/>
<keyword evidence="4" id="KW-0812">Transmembrane</keyword>
<dbReference type="CDD" id="cd06225">
    <property type="entry name" value="HAMP"/>
    <property type="match status" value="1"/>
</dbReference>
<feature type="domain" description="HAMP" evidence="6">
    <location>
        <begin position="326"/>
        <end position="379"/>
    </location>
</feature>
<name>A0A0V8QA99_9FIRM</name>
<dbReference type="PROSITE" id="PS50111">
    <property type="entry name" value="CHEMOTAXIS_TRANSDUC_2"/>
    <property type="match status" value="1"/>
</dbReference>
<dbReference type="Pfam" id="PF00672">
    <property type="entry name" value="HAMP"/>
    <property type="match status" value="1"/>
</dbReference>
<gene>
    <name evidence="7" type="ORF">ASU35_04530</name>
</gene>
<dbReference type="SUPFAM" id="SSF103190">
    <property type="entry name" value="Sensory domain-like"/>
    <property type="match status" value="1"/>
</dbReference>
<dbReference type="SMART" id="SM00283">
    <property type="entry name" value="MA"/>
    <property type="match status" value="1"/>
</dbReference>
<evidence type="ECO:0000256" key="2">
    <source>
        <dbReference type="ARBA" id="ARBA00029447"/>
    </source>
</evidence>
<feature type="transmembrane region" description="Helical" evidence="4">
    <location>
        <begin position="12"/>
        <end position="33"/>
    </location>
</feature>
<keyword evidence="1 3" id="KW-0807">Transducer</keyword>
<evidence type="ECO:0000313" key="8">
    <source>
        <dbReference type="Proteomes" id="UP000054874"/>
    </source>
</evidence>
<keyword evidence="4" id="KW-0472">Membrane</keyword>
<dbReference type="EMBL" id="LNAM01000219">
    <property type="protein sequence ID" value="KSV57450.1"/>
    <property type="molecule type" value="Genomic_DNA"/>
</dbReference>
<evidence type="ECO:0000259" key="5">
    <source>
        <dbReference type="PROSITE" id="PS50111"/>
    </source>
</evidence>
<evidence type="ECO:0008006" key="9">
    <source>
        <dbReference type="Google" id="ProtNLM"/>
    </source>
</evidence>
<dbReference type="Proteomes" id="UP000054874">
    <property type="component" value="Unassembled WGS sequence"/>
</dbReference>
<dbReference type="SUPFAM" id="SSF58104">
    <property type="entry name" value="Methyl-accepting chemotaxis protein (MCP) signaling domain"/>
    <property type="match status" value="1"/>
</dbReference>
<dbReference type="PROSITE" id="PS50885">
    <property type="entry name" value="HAMP"/>
    <property type="match status" value="1"/>
</dbReference>
<dbReference type="Gene3D" id="1.10.287.950">
    <property type="entry name" value="Methyl-accepting chemotaxis protein"/>
    <property type="match status" value="1"/>
</dbReference>
<dbReference type="GO" id="GO:0007165">
    <property type="term" value="P:signal transduction"/>
    <property type="evidence" value="ECO:0007669"/>
    <property type="project" value="UniProtKB-KW"/>
</dbReference>
<evidence type="ECO:0000313" key="7">
    <source>
        <dbReference type="EMBL" id="KSV57450.1"/>
    </source>
</evidence>
<dbReference type="PANTHER" id="PTHR32089:SF112">
    <property type="entry name" value="LYSOZYME-LIKE PROTEIN-RELATED"/>
    <property type="match status" value="1"/>
</dbReference>
<dbReference type="RefSeq" id="WP_058354262.1">
    <property type="nucleotide sequence ID" value="NZ_CABMMD010000219.1"/>
</dbReference>
<dbReference type="Pfam" id="PF00015">
    <property type="entry name" value="MCPsignal"/>
    <property type="match status" value="1"/>
</dbReference>
<comment type="caution">
    <text evidence="7">The sequence shown here is derived from an EMBL/GenBank/DDBJ whole genome shotgun (WGS) entry which is preliminary data.</text>
</comment>
<feature type="transmembrane region" description="Helical" evidence="4">
    <location>
        <begin position="306"/>
        <end position="326"/>
    </location>
</feature>
<organism evidence="7 8">
    <name type="scientific">Acetivibrio ethanolgignens</name>
    <dbReference type="NCBI Taxonomy" id="290052"/>
    <lineage>
        <taxon>Bacteria</taxon>
        <taxon>Bacillati</taxon>
        <taxon>Bacillota</taxon>
        <taxon>Clostridia</taxon>
        <taxon>Eubacteriales</taxon>
        <taxon>Oscillospiraceae</taxon>
        <taxon>Acetivibrio</taxon>
    </lineage>
</organism>
<proteinExistence type="inferred from homology"/>
<feature type="domain" description="Methyl-accepting transducer" evidence="5">
    <location>
        <begin position="398"/>
        <end position="649"/>
    </location>
</feature>
<dbReference type="InterPro" id="IPR003660">
    <property type="entry name" value="HAMP_dom"/>
</dbReference>
<dbReference type="GO" id="GO:0016020">
    <property type="term" value="C:membrane"/>
    <property type="evidence" value="ECO:0007669"/>
    <property type="project" value="InterPro"/>
</dbReference>
<dbReference type="InterPro" id="IPR004089">
    <property type="entry name" value="MCPsignal_dom"/>
</dbReference>
<evidence type="ECO:0000256" key="1">
    <source>
        <dbReference type="ARBA" id="ARBA00023224"/>
    </source>
</evidence>
<keyword evidence="4" id="KW-1133">Transmembrane helix</keyword>
<dbReference type="InterPro" id="IPR029151">
    <property type="entry name" value="Sensor-like_sf"/>
</dbReference>
<accession>A0A0V8QA99</accession>
<dbReference type="Gene3D" id="6.10.340.10">
    <property type="match status" value="1"/>
</dbReference>
<comment type="similarity">
    <text evidence="2">Belongs to the methyl-accepting chemotaxis (MCP) protein family.</text>
</comment>
<evidence type="ECO:0000259" key="6">
    <source>
        <dbReference type="PROSITE" id="PS50885"/>
    </source>
</evidence>
<evidence type="ECO:0000256" key="3">
    <source>
        <dbReference type="PROSITE-ProRule" id="PRU00284"/>
    </source>
</evidence>
<sequence>MKQNRKISIKVLAFILPVVIIGLATLTGISIIFSRETISEELAVETNMQLDSQSGSIESGLDSVATLASQIASVVGNTYTGTSLKEYEAMLGEIIYTNDMVMGSGIWFEPYVYDEKEKYVGPYIYKAGDSAVTTYDYSNAEYDYFAYEFYTNASNGAKDAVFTEPYYDETSGVVMSSCSAPVYGANGAFVGAVTVDINLDTIQQMITNVQVGKTGRAFLLNSAGQYLAQEDTSKLMNEKITESENASLAKAGETILSTERGEVNYKEGKEQIDAYFTTLGSLKWKFVVTMKDDEQRAPIRALAKQLLIVEAVVILLIVAVILWQISGISRQLKKVKDFAGKLSEGDFTIKALEIRQKNELGAMGTSLNKMYANNKSLISRIFSYAETFRNASKELEETGRKLASQFRTMEELMREVNDNMSSAGAATEEVNASVEEVNSSVMILSEQTARSTTLANEIKERAEKIEKTSQCSYEQAQGLSRKHEDNLNKSIQNADVVKSIGEMAEVISGIADQINLLSLNASIEAARAGEMGKGFAVVAGEIGKLAGDTSLAVNEIKTTIEKVQEAFDELVKNSSSMLTFVKDTVTPDYDTFVGVARQYGQDAVAIEDFSKEIAQMTEGIERIITEVGEAIQSIAESSQNTAENGSNIMNSIEVVSEVVEEVAKMAEEQEGISTELTDAVNSFKLN</sequence>